<accession>A0A2W5FN54</accession>
<evidence type="ECO:0000256" key="6">
    <source>
        <dbReference type="RuleBase" id="RU000414"/>
    </source>
</evidence>
<evidence type="ECO:0000259" key="7">
    <source>
        <dbReference type="Pfam" id="PF00081"/>
    </source>
</evidence>
<dbReference type="Pfam" id="PF00081">
    <property type="entry name" value="Sod_Fe_N"/>
    <property type="match status" value="1"/>
</dbReference>
<dbReference type="Pfam" id="PF02777">
    <property type="entry name" value="Sod_Fe_C"/>
    <property type="match status" value="1"/>
</dbReference>
<evidence type="ECO:0000313" key="9">
    <source>
        <dbReference type="EMBL" id="PZP55270.1"/>
    </source>
</evidence>
<dbReference type="SUPFAM" id="SSF54719">
    <property type="entry name" value="Fe,Mn superoxide dismutase (SOD), C-terminal domain"/>
    <property type="match status" value="1"/>
</dbReference>
<dbReference type="PANTHER" id="PTHR43595">
    <property type="entry name" value="37S RIBOSOMAL PROTEIN S26, MITOCHONDRIAL"/>
    <property type="match status" value="1"/>
</dbReference>
<dbReference type="PANTHER" id="PTHR43595:SF2">
    <property type="entry name" value="SMALL RIBOSOMAL SUBUNIT PROTEIN MS42"/>
    <property type="match status" value="1"/>
</dbReference>
<dbReference type="InterPro" id="IPR019832">
    <property type="entry name" value="Mn/Fe_SOD_C"/>
</dbReference>
<feature type="binding site" evidence="5">
    <location>
        <position position="114"/>
    </location>
    <ligand>
        <name>Mn(2+)</name>
        <dbReference type="ChEBI" id="CHEBI:29035"/>
    </ligand>
</feature>
<comment type="function">
    <text evidence="6">Destroys radicals which are normally produced within the cells and which are toxic to biological systems.</text>
</comment>
<feature type="binding site" evidence="5">
    <location>
        <position position="202"/>
    </location>
    <ligand>
        <name>Mn(2+)</name>
        <dbReference type="ChEBI" id="CHEBI:29035"/>
    </ligand>
</feature>
<organism evidence="9 10">
    <name type="scientific">Micavibrio aeruginosavorus</name>
    <dbReference type="NCBI Taxonomy" id="349221"/>
    <lineage>
        <taxon>Bacteria</taxon>
        <taxon>Pseudomonadati</taxon>
        <taxon>Bdellovibrionota</taxon>
        <taxon>Bdellovibrionia</taxon>
        <taxon>Bdellovibrionales</taxon>
        <taxon>Pseudobdellovibrionaceae</taxon>
        <taxon>Micavibrio</taxon>
    </lineage>
</organism>
<keyword evidence="3 5" id="KW-0479">Metal-binding</keyword>
<name>A0A2W5FN54_9BACT</name>
<feature type="domain" description="Manganese/iron superoxide dismutase N-terminal" evidence="7">
    <location>
        <begin position="39"/>
        <end position="121"/>
    </location>
</feature>
<dbReference type="GO" id="GO:0046872">
    <property type="term" value="F:metal ion binding"/>
    <property type="evidence" value="ECO:0007669"/>
    <property type="project" value="UniProtKB-KW"/>
</dbReference>
<dbReference type="PROSITE" id="PS51318">
    <property type="entry name" value="TAT"/>
    <property type="match status" value="1"/>
</dbReference>
<dbReference type="PIRSF" id="PIRSF000349">
    <property type="entry name" value="SODismutase"/>
    <property type="match status" value="1"/>
</dbReference>
<dbReference type="InterPro" id="IPR006311">
    <property type="entry name" value="TAT_signal"/>
</dbReference>
<dbReference type="SUPFAM" id="SSF46609">
    <property type="entry name" value="Fe,Mn superoxide dismutase (SOD), N-terminal domain"/>
    <property type="match status" value="1"/>
</dbReference>
<dbReference type="Proteomes" id="UP000249739">
    <property type="component" value="Unassembled WGS sequence"/>
</dbReference>
<feature type="domain" description="Manganese/iron superoxide dismutase C-terminal" evidence="8">
    <location>
        <begin position="131"/>
        <end position="234"/>
    </location>
</feature>
<dbReference type="EC" id="1.15.1.1" evidence="2 6"/>
<dbReference type="EMBL" id="QFOT01000078">
    <property type="protein sequence ID" value="PZP55270.1"/>
    <property type="molecule type" value="Genomic_DNA"/>
</dbReference>
<dbReference type="PROSITE" id="PS00088">
    <property type="entry name" value="SOD_MN"/>
    <property type="match status" value="1"/>
</dbReference>
<dbReference type="InterPro" id="IPR019831">
    <property type="entry name" value="Mn/Fe_SOD_N"/>
</dbReference>
<dbReference type="PRINTS" id="PR01703">
    <property type="entry name" value="MNSODISMTASE"/>
</dbReference>
<protein>
    <recommendedName>
        <fullName evidence="2 6">Superoxide dismutase</fullName>
        <ecNumber evidence="2 6">1.15.1.1</ecNumber>
    </recommendedName>
</protein>
<evidence type="ECO:0000256" key="4">
    <source>
        <dbReference type="ARBA" id="ARBA00023002"/>
    </source>
</evidence>
<evidence type="ECO:0000256" key="1">
    <source>
        <dbReference type="ARBA" id="ARBA00008714"/>
    </source>
</evidence>
<evidence type="ECO:0000259" key="8">
    <source>
        <dbReference type="Pfam" id="PF02777"/>
    </source>
</evidence>
<dbReference type="GO" id="GO:0004784">
    <property type="term" value="F:superoxide dismutase activity"/>
    <property type="evidence" value="ECO:0007669"/>
    <property type="project" value="UniProtKB-EC"/>
</dbReference>
<feature type="binding site" evidence="5">
    <location>
        <position position="206"/>
    </location>
    <ligand>
        <name>Mn(2+)</name>
        <dbReference type="ChEBI" id="CHEBI:29035"/>
    </ligand>
</feature>
<evidence type="ECO:0000256" key="2">
    <source>
        <dbReference type="ARBA" id="ARBA00012682"/>
    </source>
</evidence>
<comment type="similarity">
    <text evidence="1 6">Belongs to the iron/manganese superoxide dismutase family.</text>
</comment>
<dbReference type="InterPro" id="IPR019833">
    <property type="entry name" value="Mn/Fe_SOD_BS"/>
</dbReference>
<evidence type="ECO:0000256" key="5">
    <source>
        <dbReference type="PIRSR" id="PIRSR000349-1"/>
    </source>
</evidence>
<dbReference type="GO" id="GO:0005737">
    <property type="term" value="C:cytoplasm"/>
    <property type="evidence" value="ECO:0007669"/>
    <property type="project" value="TreeGrafter"/>
</dbReference>
<dbReference type="InterPro" id="IPR036324">
    <property type="entry name" value="Mn/Fe_SOD_N_sf"/>
</dbReference>
<keyword evidence="4 6" id="KW-0560">Oxidoreductase</keyword>
<comment type="catalytic activity">
    <reaction evidence="6">
        <text>2 superoxide + 2 H(+) = H2O2 + O2</text>
        <dbReference type="Rhea" id="RHEA:20696"/>
        <dbReference type="ChEBI" id="CHEBI:15378"/>
        <dbReference type="ChEBI" id="CHEBI:15379"/>
        <dbReference type="ChEBI" id="CHEBI:16240"/>
        <dbReference type="ChEBI" id="CHEBI:18421"/>
        <dbReference type="EC" id="1.15.1.1"/>
    </reaction>
</comment>
<dbReference type="Gene3D" id="3.55.40.20">
    <property type="entry name" value="Iron/manganese superoxide dismutase, C-terminal domain"/>
    <property type="match status" value="1"/>
</dbReference>
<comment type="caution">
    <text evidence="9">The sequence shown here is derived from an EMBL/GenBank/DDBJ whole genome shotgun (WGS) entry which is preliminary data.</text>
</comment>
<dbReference type="FunFam" id="3.55.40.20:FF:000001">
    <property type="entry name" value="Superoxide dismutase"/>
    <property type="match status" value="1"/>
</dbReference>
<proteinExistence type="inferred from homology"/>
<reference evidence="9 10" key="1">
    <citation type="submission" date="2017-08" db="EMBL/GenBank/DDBJ databases">
        <title>Infants hospitalized years apart are colonized by the same room-sourced microbial strains.</title>
        <authorList>
            <person name="Brooks B."/>
            <person name="Olm M.R."/>
            <person name="Firek B.A."/>
            <person name="Baker R."/>
            <person name="Thomas B.C."/>
            <person name="Morowitz M.J."/>
            <person name="Banfield J.F."/>
        </authorList>
    </citation>
    <scope>NUCLEOTIDE SEQUENCE [LARGE SCALE GENOMIC DNA]</scope>
    <source>
        <strain evidence="9">S2_006_000_R2_64</strain>
    </source>
</reference>
<dbReference type="Gene3D" id="1.10.287.990">
    <property type="entry name" value="Fe,Mn superoxide dismutase (SOD) domain"/>
    <property type="match status" value="1"/>
</dbReference>
<dbReference type="InterPro" id="IPR036314">
    <property type="entry name" value="SOD_C_sf"/>
</dbReference>
<dbReference type="InterPro" id="IPR001189">
    <property type="entry name" value="Mn/Fe_SOD"/>
</dbReference>
<evidence type="ECO:0000313" key="10">
    <source>
        <dbReference type="Proteomes" id="UP000249739"/>
    </source>
</evidence>
<feature type="binding site" evidence="5">
    <location>
        <position position="63"/>
    </location>
    <ligand>
        <name>Mn(2+)</name>
        <dbReference type="ChEBI" id="CHEBI:29035"/>
    </ligand>
</feature>
<dbReference type="AlphaFoldDB" id="A0A2W5FN54"/>
<sequence>MLLPASRRNFIKGIAATSIVLGMSSVPSLATEAKPVGPFTLPKLGYSYSALEPVIDAKTMELHLTKHHQAYIDKLNAEVAKTSGLKGRTIEQIIGNVSNYSPAVRNNAGGHWNHSFFWKLMGPAKDSGEPSPELKAAIEKKFTSIDNFKVEFEKAGAGQFGSGWVWLIKNASGDLEITSTPNQDNPLMDDAKVKGTPLLGNDVWEHAYYLKYQNKRPDYLKNWWKIVNWKQVSENFAKAE</sequence>
<evidence type="ECO:0000256" key="3">
    <source>
        <dbReference type="ARBA" id="ARBA00022723"/>
    </source>
</evidence>
<dbReference type="NCBIfam" id="TIGR01409">
    <property type="entry name" value="TAT_signal_seq"/>
    <property type="match status" value="1"/>
</dbReference>
<dbReference type="InterPro" id="IPR019546">
    <property type="entry name" value="TAT_signal_bac_arc"/>
</dbReference>
<gene>
    <name evidence="9" type="ORF">DI586_07395</name>
</gene>